<dbReference type="GO" id="GO:0016757">
    <property type="term" value="F:glycosyltransferase activity"/>
    <property type="evidence" value="ECO:0007669"/>
    <property type="project" value="UniProtKB-KW"/>
</dbReference>
<name>A0A931D9T7_9MICC</name>
<dbReference type="EMBL" id="JADOTZ010000001">
    <property type="protein sequence ID" value="MBG6083551.1"/>
    <property type="molecule type" value="Genomic_DNA"/>
</dbReference>
<dbReference type="AlphaFoldDB" id="A0A931D9T7"/>
<proteinExistence type="predicted"/>
<reference evidence="1" key="1">
    <citation type="submission" date="2020-11" db="EMBL/GenBank/DDBJ databases">
        <title>Sequencing the genomes of 1000 actinobacteria strains.</title>
        <authorList>
            <person name="Klenk H.-P."/>
        </authorList>
    </citation>
    <scope>NUCLEOTIDE SEQUENCE</scope>
    <source>
        <strain evidence="1">DSM 26152</strain>
    </source>
</reference>
<dbReference type="InterPro" id="IPR007739">
    <property type="entry name" value="RgpF"/>
</dbReference>
<sequence>MSLLVVMAHFDFERRLREHTLRTLEALSADSDRVVVVSTSGLREQDLARLPPRVEFIARANYGYDFYSYKWALDAVGNFGDFDRLVICNDSFVGPLVPLRDVVDSTQARSCDLMGMTYSHHHGGHVQSFFMSVNSHVARSRAFRRFWQDMEPVTNRMDVIHKYEIGFSRAIENAGFTLGSYFQPSEEEEVLAQDRYLWFREHRIDATYPDKVLAELHPFVPGSKPWNPAVAYADRVLDNNRLPLLKFDTLRFDPYELGSRRLLTACEERKPEAFRGVSSFLEATKSRYPFRRGEVNRPASEEKQQSQAVGYLLDRATTRNEGC</sequence>
<accession>A0A931D9T7</accession>
<gene>
    <name evidence="1" type="ORF">IW252_000318</name>
</gene>
<evidence type="ECO:0000313" key="2">
    <source>
        <dbReference type="Proteomes" id="UP000625033"/>
    </source>
</evidence>
<dbReference type="EC" id="2.4.1.-" evidence="1"/>
<dbReference type="Pfam" id="PF05045">
    <property type="entry name" value="RgpF"/>
    <property type="match status" value="1"/>
</dbReference>
<keyword evidence="1" id="KW-0808">Transferase</keyword>
<dbReference type="Proteomes" id="UP000625033">
    <property type="component" value="Unassembled WGS sequence"/>
</dbReference>
<keyword evidence="2" id="KW-1185">Reference proteome</keyword>
<protein>
    <submittedName>
        <fullName evidence="1">Rhamnosyltransferase</fullName>
        <ecNumber evidence="1">2.4.1.-</ecNumber>
    </submittedName>
</protein>
<comment type="caution">
    <text evidence="1">The sequence shown here is derived from an EMBL/GenBank/DDBJ whole genome shotgun (WGS) entry which is preliminary data.</text>
</comment>
<keyword evidence="1" id="KW-0328">Glycosyltransferase</keyword>
<organism evidence="1 2">
    <name type="scientific">Zhihengliuella flava</name>
    <dbReference type="NCBI Taxonomy" id="1285193"/>
    <lineage>
        <taxon>Bacteria</taxon>
        <taxon>Bacillati</taxon>
        <taxon>Actinomycetota</taxon>
        <taxon>Actinomycetes</taxon>
        <taxon>Micrococcales</taxon>
        <taxon>Micrococcaceae</taxon>
        <taxon>Zhihengliuella</taxon>
    </lineage>
</organism>
<dbReference type="RefSeq" id="WP_196834973.1">
    <property type="nucleotide sequence ID" value="NZ_JADOTZ010000001.1"/>
</dbReference>
<evidence type="ECO:0000313" key="1">
    <source>
        <dbReference type="EMBL" id="MBG6083551.1"/>
    </source>
</evidence>